<gene>
    <name evidence="1" type="ORF">RMN56_09335</name>
</gene>
<proteinExistence type="predicted"/>
<sequence length="322" mass="36222">MTVWRRFERTQDGATEYFEIRREGIRCFVRWGSTSRRRESTTVVLLDEDHARRHLDKKIKEWLRKGFTEVAAPAEAEDEPETLVVPTILKMQTKPWFTPEDYLPVGGFIDVVCQAILPPNGTGGFYRYLVLREAGRSAISFNIKQTSHDPARVAAFLDLVTENRDLPFDGKSHHKIPLPQPVGQFSHALFCSAALGRPMSAYPAIAASVASAAPIYDCEIGDADPEVVVDARIHGHGSLNRVDWDRSPQPAFDARFDISSRRRERTFKVYTLGDLPGMLSDLHSATPDSWLEIRRFRGDLKRLGPADVMPGTAREANVFCSP</sequence>
<accession>A0ABZ0A2A3</accession>
<evidence type="ECO:0000313" key="1">
    <source>
        <dbReference type="EMBL" id="WNM41522.1"/>
    </source>
</evidence>
<dbReference type="EMBL" id="CP134876">
    <property type="protein sequence ID" value="WNM41522.1"/>
    <property type="molecule type" value="Genomic_DNA"/>
</dbReference>
<protein>
    <recommendedName>
        <fullName evidence="3">WGR domain-containing protein</fullName>
    </recommendedName>
</protein>
<organism evidence="1 2">
    <name type="scientific">Micromonospora halotolerans</name>
    <dbReference type="NCBI Taxonomy" id="709879"/>
    <lineage>
        <taxon>Bacteria</taxon>
        <taxon>Bacillati</taxon>
        <taxon>Actinomycetota</taxon>
        <taxon>Actinomycetes</taxon>
        <taxon>Micromonosporales</taxon>
        <taxon>Micromonosporaceae</taxon>
        <taxon>Micromonospora</taxon>
    </lineage>
</organism>
<reference evidence="1 2" key="1">
    <citation type="submission" date="2023-09" db="EMBL/GenBank/DDBJ databases">
        <title>Micromonospora halotolerans DSM 45598 genome sequence.</title>
        <authorList>
            <person name="Mo P."/>
        </authorList>
    </citation>
    <scope>NUCLEOTIDE SEQUENCE [LARGE SCALE GENOMIC DNA]</scope>
    <source>
        <strain evidence="1 2">DSM 45598</strain>
    </source>
</reference>
<dbReference type="RefSeq" id="WP_313723436.1">
    <property type="nucleotide sequence ID" value="NZ_CP134876.1"/>
</dbReference>
<evidence type="ECO:0000313" key="2">
    <source>
        <dbReference type="Proteomes" id="UP001303001"/>
    </source>
</evidence>
<evidence type="ECO:0008006" key="3">
    <source>
        <dbReference type="Google" id="ProtNLM"/>
    </source>
</evidence>
<dbReference type="Proteomes" id="UP001303001">
    <property type="component" value="Chromosome"/>
</dbReference>
<name>A0ABZ0A2A3_9ACTN</name>
<dbReference type="Gene3D" id="2.20.140.10">
    <property type="entry name" value="WGR domain"/>
    <property type="match status" value="1"/>
</dbReference>
<keyword evidence="2" id="KW-1185">Reference proteome</keyword>